<name>A0A367EBG0_9ACTN</name>
<accession>A0A367EBG0</accession>
<gene>
    <name evidence="2" type="ORF">DQ392_28535</name>
</gene>
<organism evidence="2 3">
    <name type="scientific">Streptomyces reniochalinae</name>
    <dbReference type="NCBI Taxonomy" id="2250578"/>
    <lineage>
        <taxon>Bacteria</taxon>
        <taxon>Bacillati</taxon>
        <taxon>Actinomycetota</taxon>
        <taxon>Actinomycetes</taxon>
        <taxon>Kitasatosporales</taxon>
        <taxon>Streptomycetaceae</taxon>
        <taxon>Streptomyces</taxon>
    </lineage>
</organism>
<feature type="chain" id="PRO_5038426977" description="DUF3558 domain-containing protein" evidence="1">
    <location>
        <begin position="24"/>
        <end position="183"/>
    </location>
</feature>
<proteinExistence type="predicted"/>
<reference evidence="2 3" key="1">
    <citation type="submission" date="2018-06" db="EMBL/GenBank/DDBJ databases">
        <title>Streptomyces reniochalinae sp. nov. and Streptomyces diacarnus sp. nov. from marine sponges.</title>
        <authorList>
            <person name="Li L."/>
        </authorList>
    </citation>
    <scope>NUCLEOTIDE SEQUENCE [LARGE SCALE GENOMIC DNA]</scope>
    <source>
        <strain evidence="2 3">LHW50302</strain>
    </source>
</reference>
<dbReference type="OrthoDB" id="4159082at2"/>
<dbReference type="RefSeq" id="WP_114018532.1">
    <property type="nucleotide sequence ID" value="NZ_QOIM01000042.1"/>
</dbReference>
<sequence>MNTPTTRKTAAVALAAAGLLSLAGCSGGGREYAVPHRICDVPMPGSVVEPLLPDGEKLHQSRRLIDDDGTVTGCQTVVVDGPLAVSVDITELDEPLTEDDRHSSLESLEHARNVHMSGTHWAVQGDNRLHLSTPCGTKAADSLSFRFSFAEKAEGAEVTRDTTLRFAKEFVQGEKKKEGCTVR</sequence>
<feature type="signal peptide" evidence="1">
    <location>
        <begin position="1"/>
        <end position="23"/>
    </location>
</feature>
<comment type="caution">
    <text evidence="2">The sequence shown here is derived from an EMBL/GenBank/DDBJ whole genome shotgun (WGS) entry which is preliminary data.</text>
</comment>
<dbReference type="AlphaFoldDB" id="A0A367EBG0"/>
<evidence type="ECO:0000313" key="3">
    <source>
        <dbReference type="Proteomes" id="UP000253507"/>
    </source>
</evidence>
<dbReference type="PROSITE" id="PS51257">
    <property type="entry name" value="PROKAR_LIPOPROTEIN"/>
    <property type="match status" value="1"/>
</dbReference>
<keyword evidence="1" id="KW-0732">Signal</keyword>
<dbReference type="Proteomes" id="UP000253507">
    <property type="component" value="Unassembled WGS sequence"/>
</dbReference>
<evidence type="ECO:0000313" key="2">
    <source>
        <dbReference type="EMBL" id="RCG14995.1"/>
    </source>
</evidence>
<dbReference type="EMBL" id="QOIM01000042">
    <property type="protein sequence ID" value="RCG14995.1"/>
    <property type="molecule type" value="Genomic_DNA"/>
</dbReference>
<evidence type="ECO:0008006" key="4">
    <source>
        <dbReference type="Google" id="ProtNLM"/>
    </source>
</evidence>
<evidence type="ECO:0000256" key="1">
    <source>
        <dbReference type="SAM" id="SignalP"/>
    </source>
</evidence>
<protein>
    <recommendedName>
        <fullName evidence="4">DUF3558 domain-containing protein</fullName>
    </recommendedName>
</protein>
<keyword evidence="3" id="KW-1185">Reference proteome</keyword>